<proteinExistence type="predicted"/>
<dbReference type="Proteomes" id="UP000516422">
    <property type="component" value="Chromosome"/>
</dbReference>
<gene>
    <name evidence="2" type="ORF">HEP81_06321</name>
</gene>
<evidence type="ECO:0000256" key="1">
    <source>
        <dbReference type="SAM" id="MobiDB-lite"/>
    </source>
</evidence>
<feature type="region of interest" description="Disordered" evidence="1">
    <location>
        <begin position="24"/>
        <end position="43"/>
    </location>
</feature>
<dbReference type="SUPFAM" id="SSF53756">
    <property type="entry name" value="UDP-Glycosyltransferase/glycogen phosphorylase"/>
    <property type="match status" value="1"/>
</dbReference>
<dbReference type="RefSeq" id="WP_243279642.1">
    <property type="nucleotide sequence ID" value="NZ_CP051006.1"/>
</dbReference>
<dbReference type="KEGG" id="sgf:HEP81_06321"/>
<evidence type="ECO:0008006" key="4">
    <source>
        <dbReference type="Google" id="ProtNLM"/>
    </source>
</evidence>
<reference evidence="2 3" key="1">
    <citation type="submission" date="2020-04" db="EMBL/GenBank/DDBJ databases">
        <title>Characterization and engineering of Streptomyces griseofuscus DSM40191 as a potential heterologous host for expression of BGCs.</title>
        <authorList>
            <person name="Gren T."/>
            <person name="Whitford C.M."/>
            <person name="Mohite O.S."/>
            <person name="Joergensen T.S."/>
            <person name="Nielsen J.B."/>
            <person name="Lee S.Y."/>
            <person name="Weber T."/>
        </authorList>
    </citation>
    <scope>NUCLEOTIDE SEQUENCE [LARGE SCALE GENOMIC DNA]</scope>
    <source>
        <strain evidence="2 3">DSM 40191</strain>
    </source>
</reference>
<sequence>MDTAWSRADSAVLGTITWPARRATGARWETSGPSGRESRVKDGRATGHERAVLFAARSQNALHRLLDTLPVFAGDDRVHRCFTLVPGSAFSLDALSAIDRAGGRTVPWAEAVEQTFALILAASPKGDLHALHGPRVLLPHGAGFNKSVPGEGTEDSASGLDPAHLLRPDGAPLATRYLFSHPSQIARLAPLSPSVAARSTVVGDPLLERFLESQDRRDRYRAALRTGARTLVVLLSTWGPESLIGRRPGLPAELAAALPHDEYQLALVLHPNERARRGTLDLAEYLDPARQAGLILPAVHEEWASVAVAADLLITDHGSAALYPAALDRPLIGAYDGGRELLPDSPMSALLTGVPHLPSHLPGTDTASHLATAVRAHRPGSSRTLAAPAFAEQGRALDRLRETLYDLLDLTPPDRPVLPRLLPDPAPAPLAPAAFAVRIEYDDQGSPRVLRHPAHLVPPAPAHHLSAEVGTAHRRFTQSAALLHRRAGEHPGAWTEPAGEWTLRTLADHPGGHRTAAIVLSPTHCLLRARSGPLLSVRLDPGDGAHRAAPVDPVAVLSAVHAALLAGRGDPGTPLVCSVGPHKVVAHLAPATAEEAALPV</sequence>
<evidence type="ECO:0000313" key="2">
    <source>
        <dbReference type="EMBL" id="QNT96560.1"/>
    </source>
</evidence>
<organism evidence="2 3">
    <name type="scientific">Streptomyces griseofuscus</name>
    <dbReference type="NCBI Taxonomy" id="146922"/>
    <lineage>
        <taxon>Bacteria</taxon>
        <taxon>Bacillati</taxon>
        <taxon>Actinomycetota</taxon>
        <taxon>Actinomycetes</taxon>
        <taxon>Kitasatosporales</taxon>
        <taxon>Streptomycetaceae</taxon>
        <taxon>Streptomyces</taxon>
    </lineage>
</organism>
<evidence type="ECO:0000313" key="3">
    <source>
        <dbReference type="Proteomes" id="UP000516422"/>
    </source>
</evidence>
<protein>
    <recommendedName>
        <fullName evidence="4">Translation initiation factor 2</fullName>
    </recommendedName>
</protein>
<dbReference type="AlphaFoldDB" id="A0A7H1Q8D0"/>
<dbReference type="EMBL" id="CP051006">
    <property type="protein sequence ID" value="QNT96560.1"/>
    <property type="molecule type" value="Genomic_DNA"/>
</dbReference>
<accession>A0A7H1Q8D0</accession>
<dbReference type="GeneID" id="91465855"/>
<name>A0A7H1Q8D0_9ACTN</name>